<dbReference type="AlphaFoldDB" id="A0A2X3MJZ0"/>
<evidence type="ECO:0000256" key="6">
    <source>
        <dbReference type="ARBA" id="ARBA00038076"/>
    </source>
</evidence>
<proteinExistence type="inferred from homology"/>
<evidence type="ECO:0000313" key="11">
    <source>
        <dbReference type="EMBL" id="SQD92455.1"/>
    </source>
</evidence>
<organism evidence="11 12">
    <name type="scientific">Candidatus Bipolaricaulis anaerobius</name>
    <dbReference type="NCBI Taxonomy" id="2026885"/>
    <lineage>
        <taxon>Bacteria</taxon>
        <taxon>Candidatus Bipolaricaulota</taxon>
        <taxon>Candidatus Bipolaricaulia</taxon>
        <taxon>Candidatus Bipolaricaulales</taxon>
        <taxon>Candidatus Bipolaricaulaceae</taxon>
        <taxon>Candidatus Bipolaricaulis</taxon>
    </lineage>
</organism>
<evidence type="ECO:0000256" key="7">
    <source>
        <dbReference type="SAM" id="MobiDB-lite"/>
    </source>
</evidence>
<evidence type="ECO:0000259" key="9">
    <source>
        <dbReference type="Pfam" id="PF02687"/>
    </source>
</evidence>
<keyword evidence="5 8" id="KW-0472">Membrane</keyword>
<feature type="region of interest" description="Disordered" evidence="7">
    <location>
        <begin position="70"/>
        <end position="107"/>
    </location>
</feature>
<evidence type="ECO:0000256" key="5">
    <source>
        <dbReference type="ARBA" id="ARBA00023136"/>
    </source>
</evidence>
<gene>
    <name evidence="11" type="ORF">BARAN1_0430</name>
</gene>
<dbReference type="EMBL" id="LS483254">
    <property type="protein sequence ID" value="SQD92455.1"/>
    <property type="molecule type" value="Genomic_DNA"/>
</dbReference>
<dbReference type="Pfam" id="PF12704">
    <property type="entry name" value="MacB_PCD"/>
    <property type="match status" value="1"/>
</dbReference>
<comment type="subcellular location">
    <subcellularLocation>
        <location evidence="1">Cell membrane</location>
        <topology evidence="1">Multi-pass membrane protein</topology>
    </subcellularLocation>
</comment>
<evidence type="ECO:0000313" key="12">
    <source>
        <dbReference type="Proteomes" id="UP000249818"/>
    </source>
</evidence>
<keyword evidence="12" id="KW-1185">Reference proteome</keyword>
<feature type="transmembrane region" description="Helical" evidence="8">
    <location>
        <begin position="335"/>
        <end position="358"/>
    </location>
</feature>
<dbReference type="GO" id="GO:0022857">
    <property type="term" value="F:transmembrane transporter activity"/>
    <property type="evidence" value="ECO:0007669"/>
    <property type="project" value="TreeGrafter"/>
</dbReference>
<evidence type="ECO:0000256" key="4">
    <source>
        <dbReference type="ARBA" id="ARBA00022989"/>
    </source>
</evidence>
<dbReference type="GO" id="GO:0005886">
    <property type="term" value="C:plasma membrane"/>
    <property type="evidence" value="ECO:0007669"/>
    <property type="project" value="UniProtKB-SubCell"/>
</dbReference>
<keyword evidence="2" id="KW-1003">Cell membrane</keyword>
<comment type="similarity">
    <text evidence="6">Belongs to the ABC-4 integral membrane protein family.</text>
</comment>
<evidence type="ECO:0000256" key="3">
    <source>
        <dbReference type="ARBA" id="ARBA00022692"/>
    </source>
</evidence>
<feature type="domain" description="ABC3 transporter permease C-terminal" evidence="9">
    <location>
        <begin position="344"/>
        <end position="464"/>
    </location>
</feature>
<feature type="compositionally biased region" description="Polar residues" evidence="7">
    <location>
        <begin position="91"/>
        <end position="100"/>
    </location>
</feature>
<dbReference type="InterPro" id="IPR003838">
    <property type="entry name" value="ABC3_permease_C"/>
</dbReference>
<accession>A0A2X3MJZ0</accession>
<sequence length="471" mass="47463">MILPLIKLAIGSIRSRRTRSWLTVIGVLIGVTAVVSLLSIGTGVERAVLQEFTDIGYDIIIIAPGGMAGPPEEGTFGPGTAPASQPGRGQATATPPSSGGTFDPSRIGQSAANAAGAGLPPVSAVDTEQLVQAVPGLVEAGNVGTRVVSVDGPAASGFLRLTTLSQGFLQAFPSIVGGFEVQRGTSFTGTATNEVVVGARSATSLGVTVGDTIRVDGEAFTVVGILAPSRAADDEAARGATVSATRIATDAARTSGASFLTRRMTNTDDSLFVLEERATALWTGQDGNLTTIARMAAGADVAEVLAGITAELTAQGVRGTPTSVQQIAASIQGTLGMIATVLASIAAVAVVVGGVGMMNTMYTSVLERTREIGILKAVGARDGQVMALFLVDSGLMGLIGGVLGLIAGGILSLFGTRLLGPALGVGSFRPVFEPALILGVVAASFVIGALSGAWPAWRASRLNPVEALTTE</sequence>
<feature type="compositionally biased region" description="Low complexity" evidence="7">
    <location>
        <begin position="70"/>
        <end position="82"/>
    </location>
</feature>
<feature type="transmembrane region" description="Helical" evidence="8">
    <location>
        <begin position="21"/>
        <end position="40"/>
    </location>
</feature>
<keyword evidence="3 8" id="KW-0812">Transmembrane</keyword>
<keyword evidence="4 8" id="KW-1133">Transmembrane helix</keyword>
<feature type="transmembrane region" description="Helical" evidence="8">
    <location>
        <begin position="435"/>
        <end position="457"/>
    </location>
</feature>
<protein>
    <submittedName>
        <fullName evidence="11">Putative ABC-type antimicrobial peptide transport system, permease component</fullName>
    </submittedName>
</protein>
<feature type="domain" description="MacB-like periplasmic core" evidence="10">
    <location>
        <begin position="20"/>
        <end position="309"/>
    </location>
</feature>
<dbReference type="Pfam" id="PF02687">
    <property type="entry name" value="FtsX"/>
    <property type="match status" value="1"/>
</dbReference>
<dbReference type="InterPro" id="IPR025857">
    <property type="entry name" value="MacB_PCD"/>
</dbReference>
<dbReference type="Proteomes" id="UP000249818">
    <property type="component" value="Chromosome BARAN1"/>
</dbReference>
<evidence type="ECO:0000256" key="2">
    <source>
        <dbReference type="ARBA" id="ARBA00022475"/>
    </source>
</evidence>
<dbReference type="OrthoDB" id="9770036at2"/>
<evidence type="ECO:0000256" key="1">
    <source>
        <dbReference type="ARBA" id="ARBA00004651"/>
    </source>
</evidence>
<dbReference type="InterPro" id="IPR050250">
    <property type="entry name" value="Macrolide_Exporter_MacB"/>
</dbReference>
<evidence type="ECO:0000259" key="10">
    <source>
        <dbReference type="Pfam" id="PF12704"/>
    </source>
</evidence>
<dbReference type="RefSeq" id="WP_122030673.1">
    <property type="nucleotide sequence ID" value="NZ_LS483254.1"/>
</dbReference>
<evidence type="ECO:0000256" key="8">
    <source>
        <dbReference type="SAM" id="Phobius"/>
    </source>
</evidence>
<dbReference type="PANTHER" id="PTHR30572">
    <property type="entry name" value="MEMBRANE COMPONENT OF TRANSPORTER-RELATED"/>
    <property type="match status" value="1"/>
</dbReference>
<name>A0A2X3MJZ0_9BACT</name>
<dbReference type="PANTHER" id="PTHR30572:SF4">
    <property type="entry name" value="ABC TRANSPORTER PERMEASE YTRF"/>
    <property type="match status" value="1"/>
</dbReference>
<reference evidence="12" key="1">
    <citation type="submission" date="2018-05" db="EMBL/GenBank/DDBJ databases">
        <authorList>
            <person name="Hao L."/>
        </authorList>
    </citation>
    <scope>NUCLEOTIDE SEQUENCE [LARGE SCALE GENOMIC DNA]</scope>
</reference>
<feature type="transmembrane region" description="Helical" evidence="8">
    <location>
        <begin position="385"/>
        <end position="415"/>
    </location>
</feature>
<dbReference type="KEGG" id="bana:BARAN1_0430"/>